<dbReference type="InterPro" id="IPR033379">
    <property type="entry name" value="Acid_Pase_AS"/>
</dbReference>
<dbReference type="Gene3D" id="1.10.10.1870">
    <property type="entry name" value="ShTK domain-like"/>
    <property type="match status" value="1"/>
</dbReference>
<dbReference type="GO" id="GO:0003993">
    <property type="term" value="F:acid phosphatase activity"/>
    <property type="evidence" value="ECO:0007669"/>
    <property type="project" value="UniProtKB-EC"/>
</dbReference>
<name>A0A914D185_9BILA</name>
<dbReference type="PANTHER" id="PTHR11567">
    <property type="entry name" value="ACID PHOSPHATASE-RELATED"/>
    <property type="match status" value="1"/>
</dbReference>
<evidence type="ECO:0000256" key="2">
    <source>
        <dbReference type="ARBA" id="ARBA00005375"/>
    </source>
</evidence>
<dbReference type="Proteomes" id="UP000887540">
    <property type="component" value="Unplaced"/>
</dbReference>
<organism evidence="6 7">
    <name type="scientific">Acrobeloides nanus</name>
    <dbReference type="NCBI Taxonomy" id="290746"/>
    <lineage>
        <taxon>Eukaryota</taxon>
        <taxon>Metazoa</taxon>
        <taxon>Ecdysozoa</taxon>
        <taxon>Nematoda</taxon>
        <taxon>Chromadorea</taxon>
        <taxon>Rhabditida</taxon>
        <taxon>Tylenchina</taxon>
        <taxon>Cephalobomorpha</taxon>
        <taxon>Cephaloboidea</taxon>
        <taxon>Cephalobidae</taxon>
        <taxon>Acrobeloides</taxon>
    </lineage>
</organism>
<dbReference type="InterPro" id="IPR000560">
    <property type="entry name" value="His_Pase_clade-2"/>
</dbReference>
<feature type="signal peptide" evidence="4">
    <location>
        <begin position="1"/>
        <end position="21"/>
    </location>
</feature>
<protein>
    <submittedName>
        <fullName evidence="7">ShKT domain-containing protein</fullName>
    </submittedName>
</protein>
<dbReference type="Pfam" id="PF00328">
    <property type="entry name" value="His_Phos_2"/>
    <property type="match status" value="2"/>
</dbReference>
<keyword evidence="3" id="KW-1015">Disulfide bond</keyword>
<dbReference type="SUPFAM" id="SSF53254">
    <property type="entry name" value="Phosphoglycerate mutase-like"/>
    <property type="match status" value="1"/>
</dbReference>
<evidence type="ECO:0000256" key="3">
    <source>
        <dbReference type="PROSITE-ProRule" id="PRU01005"/>
    </source>
</evidence>
<evidence type="ECO:0000256" key="4">
    <source>
        <dbReference type="SAM" id="SignalP"/>
    </source>
</evidence>
<comment type="catalytic activity">
    <reaction evidence="1">
        <text>a phosphate monoester + H2O = an alcohol + phosphate</text>
        <dbReference type="Rhea" id="RHEA:15017"/>
        <dbReference type="ChEBI" id="CHEBI:15377"/>
        <dbReference type="ChEBI" id="CHEBI:30879"/>
        <dbReference type="ChEBI" id="CHEBI:43474"/>
        <dbReference type="ChEBI" id="CHEBI:67140"/>
        <dbReference type="EC" id="3.1.3.2"/>
    </reaction>
</comment>
<dbReference type="CDD" id="cd07061">
    <property type="entry name" value="HP_HAP_like"/>
    <property type="match status" value="1"/>
</dbReference>
<comment type="caution">
    <text evidence="3">Lacks conserved residue(s) required for the propagation of feature annotation.</text>
</comment>
<dbReference type="Pfam" id="PF01549">
    <property type="entry name" value="ShK"/>
    <property type="match status" value="1"/>
</dbReference>
<reference evidence="7" key="1">
    <citation type="submission" date="2022-11" db="UniProtKB">
        <authorList>
            <consortium name="WormBaseParasite"/>
        </authorList>
    </citation>
    <scope>IDENTIFICATION</scope>
</reference>
<dbReference type="PROSITE" id="PS51670">
    <property type="entry name" value="SHKT"/>
    <property type="match status" value="1"/>
</dbReference>
<keyword evidence="6" id="KW-1185">Reference proteome</keyword>
<comment type="similarity">
    <text evidence="2">Belongs to the histidine acid phosphatase family.</text>
</comment>
<dbReference type="InterPro" id="IPR050645">
    <property type="entry name" value="Histidine_acid_phosphatase"/>
</dbReference>
<dbReference type="PROSITE" id="PS00616">
    <property type="entry name" value="HIS_ACID_PHOSPHAT_1"/>
    <property type="match status" value="1"/>
</dbReference>
<feature type="chain" id="PRO_5037042169" evidence="4">
    <location>
        <begin position="22"/>
        <end position="341"/>
    </location>
</feature>
<dbReference type="AlphaFoldDB" id="A0A914D185"/>
<dbReference type="InterPro" id="IPR003582">
    <property type="entry name" value="ShKT_dom"/>
</dbReference>
<keyword evidence="4" id="KW-0732">Signal</keyword>
<accession>A0A914D185</accession>
<evidence type="ECO:0000259" key="5">
    <source>
        <dbReference type="PROSITE" id="PS51670"/>
    </source>
</evidence>
<proteinExistence type="inferred from homology"/>
<sequence>MGVAWKFLFVFLYRGLLVTQADELIYLQSVWRHGDRPPLNGAVWPTNPYQEPFWTGKQQHINLGKKLRDRYITDLGFVSPNYDQHEIFIQSTNFPRTIQSAQANMQGFYDNLNLMAPINKYGYFGPGYCSRTGALWGYIQQTPEYQALMANQSYQHFVYNQTAGNDYEAQLLDMFPQINQTNDLYLDWNNGIGLAPYRGLDFSHEMPQAADGGGFLLRGFIGLINGKIYCRNTPSDKSDFCNWANPLKYYVYSAHDDTIAAALASLGCNNNCPLNTFINRSMPYLLNSTLDYDQMAAWCNVPLCVDASDDCSQYLSLCQTPSSHSFLCSKCKKTCNLCSSC</sequence>
<dbReference type="InterPro" id="IPR029033">
    <property type="entry name" value="His_PPase_superfam"/>
</dbReference>
<evidence type="ECO:0000313" key="6">
    <source>
        <dbReference type="Proteomes" id="UP000887540"/>
    </source>
</evidence>
<feature type="disulfide bond" evidence="3">
    <location>
        <begin position="304"/>
        <end position="338"/>
    </location>
</feature>
<dbReference type="WBParaSite" id="ACRNAN_scaffold1697.g10712.t1">
    <property type="protein sequence ID" value="ACRNAN_scaffold1697.g10712.t1"/>
    <property type="gene ID" value="ACRNAN_scaffold1697.g10712"/>
</dbReference>
<feature type="domain" description="ShKT" evidence="5">
    <location>
        <begin position="304"/>
        <end position="338"/>
    </location>
</feature>
<dbReference type="Gene3D" id="3.40.50.1240">
    <property type="entry name" value="Phosphoglycerate mutase-like"/>
    <property type="match status" value="1"/>
</dbReference>
<evidence type="ECO:0000313" key="7">
    <source>
        <dbReference type="WBParaSite" id="ACRNAN_scaffold1697.g10712.t1"/>
    </source>
</evidence>
<evidence type="ECO:0000256" key="1">
    <source>
        <dbReference type="ARBA" id="ARBA00000032"/>
    </source>
</evidence>
<dbReference type="PANTHER" id="PTHR11567:SF210">
    <property type="entry name" value="ACID PHOSPHATASE 5-RELATED"/>
    <property type="match status" value="1"/>
</dbReference>